<sequence>MAASNKTVESDASVDVFLARVEPAERAADARALIDLMRQVSRLDPKMWGPSIIGFGSVHYRYESGREGDTVAIGFSPRKAEFALYVGASTPNIAALLPGLGKHRTGKGCLYVKRLADVNHAVLAEIVRTAWDNRLASAV</sequence>
<dbReference type="Pfam" id="PF08818">
    <property type="entry name" value="DUF1801"/>
    <property type="match status" value="1"/>
</dbReference>
<reference evidence="3" key="1">
    <citation type="journal article" date="2019" name="Int. J. Syst. Evol. Microbiol.">
        <title>The Global Catalogue of Microorganisms (GCM) 10K type strain sequencing project: providing services to taxonomists for standard genome sequencing and annotation.</title>
        <authorList>
            <consortium name="The Broad Institute Genomics Platform"/>
            <consortium name="The Broad Institute Genome Sequencing Center for Infectious Disease"/>
            <person name="Wu L."/>
            <person name="Ma J."/>
        </authorList>
    </citation>
    <scope>NUCLEOTIDE SEQUENCE [LARGE SCALE GENOMIC DNA]</scope>
    <source>
        <strain evidence="3">CGMCC 1.10106</strain>
    </source>
</reference>
<keyword evidence="3" id="KW-1185">Reference proteome</keyword>
<proteinExistence type="predicted"/>
<evidence type="ECO:0000313" key="2">
    <source>
        <dbReference type="EMBL" id="GGA56610.1"/>
    </source>
</evidence>
<evidence type="ECO:0000259" key="1">
    <source>
        <dbReference type="Pfam" id="PF08818"/>
    </source>
</evidence>
<dbReference type="SUPFAM" id="SSF159888">
    <property type="entry name" value="YdhG-like"/>
    <property type="match status" value="1"/>
</dbReference>
<protein>
    <recommendedName>
        <fullName evidence="1">YdhG-like domain-containing protein</fullName>
    </recommendedName>
</protein>
<name>A0ABQ1H3W9_9SPHN</name>
<comment type="caution">
    <text evidence="2">The sequence shown here is derived from an EMBL/GenBank/DDBJ whole genome shotgun (WGS) entry which is preliminary data.</text>
</comment>
<accession>A0ABQ1H3W9</accession>
<dbReference type="Proteomes" id="UP000618591">
    <property type="component" value="Unassembled WGS sequence"/>
</dbReference>
<organism evidence="2 3">
    <name type="scientific">Sphingomonas psychrolutea</name>
    <dbReference type="NCBI Taxonomy" id="1259676"/>
    <lineage>
        <taxon>Bacteria</taxon>
        <taxon>Pseudomonadati</taxon>
        <taxon>Pseudomonadota</taxon>
        <taxon>Alphaproteobacteria</taxon>
        <taxon>Sphingomonadales</taxon>
        <taxon>Sphingomonadaceae</taxon>
        <taxon>Sphingomonas</taxon>
    </lineage>
</organism>
<dbReference type="EMBL" id="BMDW01000020">
    <property type="protein sequence ID" value="GGA56610.1"/>
    <property type="molecule type" value="Genomic_DNA"/>
</dbReference>
<evidence type="ECO:0000313" key="3">
    <source>
        <dbReference type="Proteomes" id="UP000618591"/>
    </source>
</evidence>
<gene>
    <name evidence="2" type="ORF">GCM10011395_28830</name>
</gene>
<feature type="domain" description="YdhG-like" evidence="1">
    <location>
        <begin position="27"/>
        <end position="130"/>
    </location>
</feature>
<dbReference type="InterPro" id="IPR014922">
    <property type="entry name" value="YdhG-like"/>
</dbReference>
<dbReference type="RefSeq" id="WP_188448707.1">
    <property type="nucleotide sequence ID" value="NZ_BMDW01000020.1"/>
</dbReference>